<dbReference type="AlphaFoldDB" id="A0A291BBG9"/>
<dbReference type="KEGG" id="elux:BTN50_1875"/>
<evidence type="ECO:0000313" key="1">
    <source>
        <dbReference type="EMBL" id="ATF10295.1"/>
    </source>
</evidence>
<organism evidence="1 2">
    <name type="scientific">Candidatus Enterovibrio altilux</name>
    <dbReference type="NCBI Taxonomy" id="1927128"/>
    <lineage>
        <taxon>Bacteria</taxon>
        <taxon>Pseudomonadati</taxon>
        <taxon>Pseudomonadota</taxon>
        <taxon>Gammaproteobacteria</taxon>
        <taxon>Vibrionales</taxon>
        <taxon>Vibrionaceae</taxon>
        <taxon>Enterovibrio</taxon>
    </lineage>
</organism>
<accession>A0A291BBG9</accession>
<protein>
    <recommendedName>
        <fullName evidence="3">Mobile element protein</fullName>
    </recommendedName>
</protein>
<gene>
    <name evidence="1" type="ORF">BTN50_1875</name>
</gene>
<evidence type="ECO:0008006" key="3">
    <source>
        <dbReference type="Google" id="ProtNLM"/>
    </source>
</evidence>
<dbReference type="Proteomes" id="UP000218160">
    <property type="component" value="Chromosome 2"/>
</dbReference>
<evidence type="ECO:0000313" key="2">
    <source>
        <dbReference type="Proteomes" id="UP000218160"/>
    </source>
</evidence>
<reference evidence="2" key="1">
    <citation type="submission" date="2017-04" db="EMBL/GenBank/DDBJ databases">
        <title>Genome evolution of the luminous symbionts of deep sea anglerfish.</title>
        <authorList>
            <person name="Hendry T.A."/>
        </authorList>
    </citation>
    <scope>NUCLEOTIDE SEQUENCE [LARGE SCALE GENOMIC DNA]</scope>
</reference>
<sequence>MNLRKYTAIIVFCISFISTIKKGAKLPSIFWMIEMAAHLMTRNIPITQV</sequence>
<name>A0A291BBG9_9GAMM</name>
<dbReference type="EMBL" id="CP020663">
    <property type="protein sequence ID" value="ATF10295.1"/>
    <property type="molecule type" value="Genomic_DNA"/>
</dbReference>
<proteinExistence type="predicted"/>
<keyword evidence="2" id="KW-1185">Reference proteome</keyword>